<comment type="subunit">
    <text evidence="4">Homotetramer.</text>
</comment>
<keyword evidence="2 4" id="KW-0378">Hydrolase</keyword>
<proteinExistence type="inferred from homology"/>
<gene>
    <name evidence="4 5" type="primary">gpr</name>
    <name evidence="5" type="ORF">C12CBH8_22700</name>
</gene>
<organism evidence="5 6">
    <name type="scientific">Solibaculum mannosilyticum</name>
    <dbReference type="NCBI Taxonomy" id="2780922"/>
    <lineage>
        <taxon>Bacteria</taxon>
        <taxon>Bacillati</taxon>
        <taxon>Bacillota</taxon>
        <taxon>Clostridia</taxon>
        <taxon>Eubacteriales</taxon>
        <taxon>Oscillospiraceae</taxon>
        <taxon>Solibaculum</taxon>
    </lineage>
</organism>
<dbReference type="EC" id="3.4.24.78" evidence="4"/>
<evidence type="ECO:0000256" key="3">
    <source>
        <dbReference type="ARBA" id="ARBA00023145"/>
    </source>
</evidence>
<evidence type="ECO:0000256" key="2">
    <source>
        <dbReference type="ARBA" id="ARBA00022801"/>
    </source>
</evidence>
<dbReference type="GO" id="GO:0006508">
    <property type="term" value="P:proteolysis"/>
    <property type="evidence" value="ECO:0007669"/>
    <property type="project" value="UniProtKB-UniRule"/>
</dbReference>
<dbReference type="PIRSF" id="PIRSF019549">
    <property type="entry name" value="Peptidase_A25"/>
    <property type="match status" value="1"/>
</dbReference>
<protein>
    <recommendedName>
        <fullName evidence="4">Germination protease</fullName>
        <ecNumber evidence="4">3.4.24.78</ecNumber>
    </recommendedName>
    <alternativeName>
        <fullName evidence="4">GPR endopeptidase</fullName>
    </alternativeName>
    <alternativeName>
        <fullName evidence="4">Germination proteinase</fullName>
    </alternativeName>
    <alternativeName>
        <fullName evidence="4">Spore protease</fullName>
    </alternativeName>
</protein>
<evidence type="ECO:0000313" key="5">
    <source>
        <dbReference type="EMBL" id="BCI61631.1"/>
    </source>
</evidence>
<dbReference type="Proteomes" id="UP000593890">
    <property type="component" value="Chromosome"/>
</dbReference>
<dbReference type="NCBIfam" id="TIGR01441">
    <property type="entry name" value="GPR"/>
    <property type="match status" value="1"/>
</dbReference>
<dbReference type="AlphaFoldDB" id="A0A7I8D477"/>
<dbReference type="SUPFAM" id="SSF53163">
    <property type="entry name" value="HybD-like"/>
    <property type="match status" value="1"/>
</dbReference>
<dbReference type="InterPro" id="IPR005080">
    <property type="entry name" value="Peptidase_A25"/>
</dbReference>
<comment type="PTM">
    <text evidence="4">Autoproteolytically processed. The inactive tetrameric zymogen termed p46 autoprocesses to a smaller form termed p41, which is active only during spore germination.</text>
</comment>
<comment type="function">
    <text evidence="4">Initiates the rapid degradation of small, acid-soluble proteins during spore germination.</text>
</comment>
<comment type="catalytic activity">
    <reaction evidence="4">
        <text>Endopeptidase action with P4 Glu or Asp, P1 preferably Glu &gt; Asp, P1' hydrophobic and P2' Ala.</text>
        <dbReference type="EC" id="3.4.24.78"/>
    </reaction>
</comment>
<name>A0A7I8D477_9FIRM</name>
<dbReference type="GO" id="GO:0004222">
    <property type="term" value="F:metalloendopeptidase activity"/>
    <property type="evidence" value="ECO:0007669"/>
    <property type="project" value="UniProtKB-UniRule"/>
</dbReference>
<dbReference type="Gene3D" id="3.40.50.1450">
    <property type="entry name" value="HybD-like"/>
    <property type="match status" value="1"/>
</dbReference>
<feature type="propeptide" id="PRO_5031664359" evidence="4">
    <location>
        <begin position="1"/>
        <end position="6"/>
    </location>
</feature>
<accession>A0A7I8D477</accession>
<evidence type="ECO:0000256" key="1">
    <source>
        <dbReference type="ARBA" id="ARBA00022670"/>
    </source>
</evidence>
<dbReference type="InterPro" id="IPR023430">
    <property type="entry name" value="Pept_HybD-like_dom_sf"/>
</dbReference>
<dbReference type="KEGG" id="sman:C12CBH8_22700"/>
<dbReference type="EMBL" id="AP023321">
    <property type="protein sequence ID" value="BCI61631.1"/>
    <property type="molecule type" value="Genomic_DNA"/>
</dbReference>
<comment type="similarity">
    <text evidence="4">Belongs to the peptidase A25 family.</text>
</comment>
<keyword evidence="1 4" id="KW-0645">Protease</keyword>
<keyword evidence="6" id="KW-1185">Reference proteome</keyword>
<reference evidence="6" key="1">
    <citation type="submission" date="2020-07" db="EMBL/GenBank/DDBJ databases">
        <title>Complete genome sequencing of Clostridia bacterium strain 12CBH8.</title>
        <authorList>
            <person name="Sakamoto M."/>
            <person name="Murakami T."/>
            <person name="Mori H."/>
        </authorList>
    </citation>
    <scope>NUCLEOTIDE SEQUENCE [LARGE SCALE GENOMIC DNA]</scope>
    <source>
        <strain evidence="6">12CBH8</strain>
    </source>
</reference>
<feature type="chain" id="PRO_5031664358" description="Germination protease" evidence="4">
    <location>
        <begin position="7"/>
        <end position="295"/>
    </location>
</feature>
<dbReference type="RefSeq" id="WP_099322910.1">
    <property type="nucleotide sequence ID" value="NZ_AP023321.1"/>
</dbReference>
<sequence>MMFRTDLAVECRELAGKSLPAGVSYHEEIREDIKTISMHIQDDQGSHALGKPKGHYITVETPPFSEAGEDIDARLTAVSQALSSLLPKDGCILVVGLGNSAITPDALGPRTASRILATRHLKGEFVRAAGLDGLRSVAVLSPGVLGQTGMETGELLAGIVQHIHPSAVIAVDALASRSLDRLGCTVQLSDTGITPGAGVGNRRALINQESLGVPVIAMGVPTVVDALTLAADLTHPMPDDEPTIRKKIEPQGRGMVVTPKEIDLLIDRAAFLLSLSINAALQPTLSPQDLLSLVS</sequence>
<dbReference type="GO" id="GO:0009847">
    <property type="term" value="P:spore germination"/>
    <property type="evidence" value="ECO:0007669"/>
    <property type="project" value="UniProtKB-UniRule"/>
</dbReference>
<dbReference type="Pfam" id="PF03418">
    <property type="entry name" value="Peptidase_A25"/>
    <property type="match status" value="1"/>
</dbReference>
<evidence type="ECO:0000313" key="6">
    <source>
        <dbReference type="Proteomes" id="UP000593890"/>
    </source>
</evidence>
<keyword evidence="3 4" id="KW-0865">Zymogen</keyword>
<dbReference type="HAMAP" id="MF_00626">
    <property type="entry name" value="Germination_prot"/>
    <property type="match status" value="1"/>
</dbReference>
<evidence type="ECO:0000256" key="4">
    <source>
        <dbReference type="HAMAP-Rule" id="MF_00626"/>
    </source>
</evidence>